<dbReference type="InterPro" id="IPR036465">
    <property type="entry name" value="vWFA_dom_sf"/>
</dbReference>
<proteinExistence type="predicted"/>
<protein>
    <submittedName>
        <fullName evidence="3">von Willebrand factor type A domain protein</fullName>
    </submittedName>
</protein>
<feature type="domain" description="VWFA" evidence="2">
    <location>
        <begin position="160"/>
        <end position="353"/>
    </location>
</feature>
<evidence type="ECO:0000259" key="2">
    <source>
        <dbReference type="PROSITE" id="PS50234"/>
    </source>
</evidence>
<organism evidence="3 4">
    <name type="scientific">Stieleria marina</name>
    <dbReference type="NCBI Taxonomy" id="1930275"/>
    <lineage>
        <taxon>Bacteria</taxon>
        <taxon>Pseudomonadati</taxon>
        <taxon>Planctomycetota</taxon>
        <taxon>Planctomycetia</taxon>
        <taxon>Pirellulales</taxon>
        <taxon>Pirellulaceae</taxon>
        <taxon>Stieleria</taxon>
    </lineage>
</organism>
<dbReference type="RefSeq" id="WP_145416797.1">
    <property type="nucleotide sequence ID" value="NZ_CP036526.1"/>
</dbReference>
<feature type="transmembrane region" description="Helical" evidence="1">
    <location>
        <begin position="12"/>
        <end position="35"/>
    </location>
</feature>
<keyword evidence="1" id="KW-0812">Transmembrane</keyword>
<keyword evidence="1" id="KW-1133">Transmembrane helix</keyword>
<gene>
    <name evidence="3" type="ORF">K239x_11840</name>
</gene>
<dbReference type="PANTHER" id="PTHR10579">
    <property type="entry name" value="CALCIUM-ACTIVATED CHLORIDE CHANNEL REGULATOR"/>
    <property type="match status" value="1"/>
</dbReference>
<evidence type="ECO:0000256" key="1">
    <source>
        <dbReference type="SAM" id="Phobius"/>
    </source>
</evidence>
<dbReference type="PANTHER" id="PTHR10579:SF43">
    <property type="entry name" value="ZINC FINGER (C3HC4-TYPE RING FINGER) FAMILY PROTEIN"/>
    <property type="match status" value="1"/>
</dbReference>
<accession>A0A517NQ44</accession>
<evidence type="ECO:0000313" key="3">
    <source>
        <dbReference type="EMBL" id="QDT09239.1"/>
    </source>
</evidence>
<evidence type="ECO:0000313" key="4">
    <source>
        <dbReference type="Proteomes" id="UP000319817"/>
    </source>
</evidence>
<dbReference type="PROSITE" id="PS50234">
    <property type="entry name" value="VWFA"/>
    <property type="match status" value="1"/>
</dbReference>
<keyword evidence="4" id="KW-1185">Reference proteome</keyword>
<dbReference type="AlphaFoldDB" id="A0A517NQ44"/>
<dbReference type="Pfam" id="PF13400">
    <property type="entry name" value="Tad"/>
    <property type="match status" value="1"/>
</dbReference>
<dbReference type="SMART" id="SM00327">
    <property type="entry name" value="VWA"/>
    <property type="match status" value="1"/>
</dbReference>
<keyword evidence="1" id="KW-0472">Membrane</keyword>
<dbReference type="Pfam" id="PF00092">
    <property type="entry name" value="VWA"/>
    <property type="match status" value="1"/>
</dbReference>
<dbReference type="InterPro" id="IPR028087">
    <property type="entry name" value="Tad_N"/>
</dbReference>
<dbReference type="EMBL" id="CP036526">
    <property type="protein sequence ID" value="QDT09239.1"/>
    <property type="molecule type" value="Genomic_DNA"/>
</dbReference>
<dbReference type="InterPro" id="IPR051266">
    <property type="entry name" value="CLCR"/>
</dbReference>
<reference evidence="3 4" key="1">
    <citation type="submission" date="2019-02" db="EMBL/GenBank/DDBJ databases">
        <title>Deep-cultivation of Planctomycetes and their phenomic and genomic characterization uncovers novel biology.</title>
        <authorList>
            <person name="Wiegand S."/>
            <person name="Jogler M."/>
            <person name="Boedeker C."/>
            <person name="Pinto D."/>
            <person name="Vollmers J."/>
            <person name="Rivas-Marin E."/>
            <person name="Kohn T."/>
            <person name="Peeters S.H."/>
            <person name="Heuer A."/>
            <person name="Rast P."/>
            <person name="Oberbeckmann S."/>
            <person name="Bunk B."/>
            <person name="Jeske O."/>
            <person name="Meyerdierks A."/>
            <person name="Storesund J.E."/>
            <person name="Kallscheuer N."/>
            <person name="Luecker S."/>
            <person name="Lage O.M."/>
            <person name="Pohl T."/>
            <person name="Merkel B.J."/>
            <person name="Hornburger P."/>
            <person name="Mueller R.-W."/>
            <person name="Bruemmer F."/>
            <person name="Labrenz M."/>
            <person name="Spormann A.M."/>
            <person name="Op den Camp H."/>
            <person name="Overmann J."/>
            <person name="Amann R."/>
            <person name="Jetten M.S.M."/>
            <person name="Mascher T."/>
            <person name="Medema M.H."/>
            <person name="Devos D.P."/>
            <person name="Kaster A.-K."/>
            <person name="Ovreas L."/>
            <person name="Rohde M."/>
            <person name="Galperin M.Y."/>
            <person name="Jogler C."/>
        </authorList>
    </citation>
    <scope>NUCLEOTIDE SEQUENCE [LARGE SCALE GENOMIC DNA]</scope>
    <source>
        <strain evidence="3 4">K23_9</strain>
    </source>
</reference>
<dbReference type="OrthoDB" id="242905at2"/>
<name>A0A517NQ44_9BACT</name>
<sequence length="363" mass="38494">MNRSIPNRRGSTMVFVVIMLPIIFALAGMAVNYSYIQVCKTKMQIVADASVRAAGREYVDSGDRDLALAAAQNMSNLNPVGTTTIALSSGDLEFGSSYKFGSNQKYSFNPTTGQGNAVRLTTNTFAGGGGDAPIPFFAVLGSNFEIRPTLTATNTQSTLDVALVVDRSGSMRSPADPAEAQIPGSEPDDVPLNSRWLDLVDAVDIFLNELNSSASTEKASLVSYSDNASDDVNLSSNYSAIRSQMDAFSDSFPGGYTNIHEGIMFGINSVTKSGYSRSWATRAIVLMSDGNATAGDDPLLAAAQAASLEIPIYTVSFSQEADQILMEQIAADTGGRHFHADTGAQLEDAFRSIAQAIPSLLTQ</sequence>
<dbReference type="Gene3D" id="3.40.50.410">
    <property type="entry name" value="von Willebrand factor, type A domain"/>
    <property type="match status" value="1"/>
</dbReference>
<dbReference type="SUPFAM" id="SSF53300">
    <property type="entry name" value="vWA-like"/>
    <property type="match status" value="1"/>
</dbReference>
<dbReference type="Proteomes" id="UP000319817">
    <property type="component" value="Chromosome"/>
</dbReference>
<dbReference type="InterPro" id="IPR002035">
    <property type="entry name" value="VWF_A"/>
</dbReference>